<gene>
    <name evidence="3" type="ORF">HD596_005908</name>
</gene>
<dbReference type="InterPro" id="IPR026045">
    <property type="entry name" value="Ferric-bd"/>
</dbReference>
<evidence type="ECO:0000313" key="4">
    <source>
        <dbReference type="Proteomes" id="UP000579153"/>
    </source>
</evidence>
<dbReference type="GO" id="GO:0015888">
    <property type="term" value="P:thiamine transport"/>
    <property type="evidence" value="ECO:0007669"/>
    <property type="project" value="TreeGrafter"/>
</dbReference>
<sequence length="350" mass="36615">MASPLVRSRPVLSIGAALVLACSGCTRAPGAASADAGKVVVACGATEEWCAAMTSVFTSETGIPAEFVRLSSGEALARIKAGRADPEFDVWHGGPADGYAAAADDGLLQDYVSPNAATIPDRYKDRDGTWTGVYVGVLGFCDNTEVLAEKHVPAPTSWEGLLDPALRQNVGIAHPATSGTAYTALWTQVVLHRGADDEALAYMRRLHPNVLQYSKSGAAPAQQAARGEIGVGVVFSHDCVATREQGFTDLRVTFPAEGTGYEVGGVALVKGAHNVAGAKKYIDWALTPGAQEIGPTVHAYQAPTNPAAKRSDKTADLAALKLVDYDSTAAGARKLDLVRRFDAEIAKAPR</sequence>
<proteinExistence type="predicted"/>
<dbReference type="Gene3D" id="3.40.190.10">
    <property type="entry name" value="Periplasmic binding protein-like II"/>
    <property type="match status" value="2"/>
</dbReference>
<accession>A0A7W9G8L2</accession>
<feature type="signal peptide" evidence="2">
    <location>
        <begin position="1"/>
        <end position="28"/>
    </location>
</feature>
<name>A0A7W9G8L2_9ACTN</name>
<dbReference type="PROSITE" id="PS51257">
    <property type="entry name" value="PROKAR_LIPOPROTEIN"/>
    <property type="match status" value="1"/>
</dbReference>
<protein>
    <submittedName>
        <fullName evidence="3">Iron(III) transport system substrate-binding protein</fullName>
    </submittedName>
</protein>
<dbReference type="GO" id="GO:0030976">
    <property type="term" value="F:thiamine pyrophosphate binding"/>
    <property type="evidence" value="ECO:0007669"/>
    <property type="project" value="TreeGrafter"/>
</dbReference>
<feature type="chain" id="PRO_5038547279" evidence="2">
    <location>
        <begin position="29"/>
        <end position="350"/>
    </location>
</feature>
<dbReference type="PANTHER" id="PTHR30006">
    <property type="entry name" value="THIAMINE-BINDING PERIPLASMIC PROTEIN-RELATED"/>
    <property type="match status" value="1"/>
</dbReference>
<dbReference type="EMBL" id="JACHMB010000001">
    <property type="protein sequence ID" value="MBB5779152.1"/>
    <property type="molecule type" value="Genomic_DNA"/>
</dbReference>
<dbReference type="PANTHER" id="PTHR30006:SF2">
    <property type="entry name" value="ABC TRANSPORTER SUBSTRATE-BINDING PROTEIN"/>
    <property type="match status" value="1"/>
</dbReference>
<dbReference type="Proteomes" id="UP000579153">
    <property type="component" value="Unassembled WGS sequence"/>
</dbReference>
<dbReference type="PIRSF" id="PIRSF002825">
    <property type="entry name" value="CfbpA"/>
    <property type="match status" value="1"/>
</dbReference>
<comment type="caution">
    <text evidence="3">The sequence shown here is derived from an EMBL/GenBank/DDBJ whole genome shotgun (WGS) entry which is preliminary data.</text>
</comment>
<dbReference type="GO" id="GO:0030975">
    <property type="term" value="F:thiamine binding"/>
    <property type="evidence" value="ECO:0007669"/>
    <property type="project" value="TreeGrafter"/>
</dbReference>
<dbReference type="Pfam" id="PF13343">
    <property type="entry name" value="SBP_bac_6"/>
    <property type="match status" value="1"/>
</dbReference>
<dbReference type="GO" id="GO:0030288">
    <property type="term" value="C:outer membrane-bounded periplasmic space"/>
    <property type="evidence" value="ECO:0007669"/>
    <property type="project" value="TreeGrafter"/>
</dbReference>
<keyword evidence="1 2" id="KW-0732">Signal</keyword>
<keyword evidence="4" id="KW-1185">Reference proteome</keyword>
<dbReference type="CDD" id="cd13544">
    <property type="entry name" value="PBP2_Fbp_like_1"/>
    <property type="match status" value="1"/>
</dbReference>
<evidence type="ECO:0000256" key="1">
    <source>
        <dbReference type="ARBA" id="ARBA00022729"/>
    </source>
</evidence>
<dbReference type="RefSeq" id="WP_185072506.1">
    <property type="nucleotide sequence ID" value="NZ_JACHMB010000001.1"/>
</dbReference>
<reference evidence="3 4" key="1">
    <citation type="submission" date="2020-08" db="EMBL/GenBank/DDBJ databases">
        <title>Sequencing the genomes of 1000 actinobacteria strains.</title>
        <authorList>
            <person name="Klenk H.-P."/>
        </authorList>
    </citation>
    <scope>NUCLEOTIDE SEQUENCE [LARGE SCALE GENOMIC DNA]</scope>
    <source>
        <strain evidence="3 4">DSM 45507</strain>
    </source>
</reference>
<evidence type="ECO:0000313" key="3">
    <source>
        <dbReference type="EMBL" id="MBB5779152.1"/>
    </source>
</evidence>
<organism evidence="3 4">
    <name type="scientific">Nonomuraea jabiensis</name>
    <dbReference type="NCBI Taxonomy" id="882448"/>
    <lineage>
        <taxon>Bacteria</taxon>
        <taxon>Bacillati</taxon>
        <taxon>Actinomycetota</taxon>
        <taxon>Actinomycetes</taxon>
        <taxon>Streptosporangiales</taxon>
        <taxon>Streptosporangiaceae</taxon>
        <taxon>Nonomuraea</taxon>
    </lineage>
</organism>
<evidence type="ECO:0000256" key="2">
    <source>
        <dbReference type="SAM" id="SignalP"/>
    </source>
</evidence>
<dbReference type="SUPFAM" id="SSF53850">
    <property type="entry name" value="Periplasmic binding protein-like II"/>
    <property type="match status" value="1"/>
</dbReference>
<dbReference type="AlphaFoldDB" id="A0A7W9G8L2"/>